<reference evidence="4" key="1">
    <citation type="journal article" date="2019" name="Int. J. Syst. Evol. Microbiol.">
        <title>The Global Catalogue of Microorganisms (GCM) 10K type strain sequencing project: providing services to taxonomists for standard genome sequencing and annotation.</title>
        <authorList>
            <consortium name="The Broad Institute Genomics Platform"/>
            <consortium name="The Broad Institute Genome Sequencing Center for Infectious Disease"/>
            <person name="Wu L."/>
            <person name="Ma J."/>
        </authorList>
    </citation>
    <scope>NUCLEOTIDE SEQUENCE [LARGE SCALE GENOMIC DNA]</scope>
    <source>
        <strain evidence="4">JCM 9373</strain>
    </source>
</reference>
<keyword evidence="1" id="KW-0812">Transmembrane</keyword>
<evidence type="ECO:0000259" key="2">
    <source>
        <dbReference type="Pfam" id="PF07853"/>
    </source>
</evidence>
<name>A0ABP6NKE0_9ACTN</name>
<feature type="transmembrane region" description="Helical" evidence="1">
    <location>
        <begin position="175"/>
        <end position="196"/>
    </location>
</feature>
<gene>
    <name evidence="3" type="ORF">GCM10010466_47510</name>
</gene>
<dbReference type="Pfam" id="PF13630">
    <property type="entry name" value="SdpI"/>
    <property type="match status" value="1"/>
</dbReference>
<protein>
    <recommendedName>
        <fullName evidence="2">DUF1648 domain-containing protein</fullName>
    </recommendedName>
</protein>
<dbReference type="PANTHER" id="PTHR37810:SF5">
    <property type="entry name" value="IMMUNITY PROTEIN SDPI"/>
    <property type="match status" value="1"/>
</dbReference>
<feature type="transmembrane region" description="Helical" evidence="1">
    <location>
        <begin position="65"/>
        <end position="85"/>
    </location>
</feature>
<keyword evidence="4" id="KW-1185">Reference proteome</keyword>
<feature type="domain" description="DUF1648" evidence="2">
    <location>
        <begin position="24"/>
        <end position="72"/>
    </location>
</feature>
<evidence type="ECO:0000313" key="4">
    <source>
        <dbReference type="Proteomes" id="UP001500320"/>
    </source>
</evidence>
<sequence>MTANTSDRTRIDLRPGLIGSAVALLVSAGLSAWGWSTIPDGARIPMHWNAAGEVDRYGTKAEALLTPPLIMIGICVLMAVLPLVLPRRKGLAGSARAYTAAWLGVLVLITGLHAAGIVNAAGGGIPTPRVVLAGVGLLLVVLGNYLPKTRANWAVGVRTPWTLQSERSWRRTHRLAGWLFAGFGLVLLAFAFLLPLPAVAPVVVGGAVACGVVPAAYSWWVWRDDPDAGGRESARR</sequence>
<proteinExistence type="predicted"/>
<keyword evidence="1" id="KW-0472">Membrane</keyword>
<accession>A0ABP6NKE0</accession>
<feature type="transmembrane region" description="Helical" evidence="1">
    <location>
        <begin position="97"/>
        <end position="118"/>
    </location>
</feature>
<organism evidence="3 4">
    <name type="scientific">Planomonospora alba</name>
    <dbReference type="NCBI Taxonomy" id="161354"/>
    <lineage>
        <taxon>Bacteria</taxon>
        <taxon>Bacillati</taxon>
        <taxon>Actinomycetota</taxon>
        <taxon>Actinomycetes</taxon>
        <taxon>Streptosporangiales</taxon>
        <taxon>Streptosporangiaceae</taxon>
        <taxon>Planomonospora</taxon>
    </lineage>
</organism>
<feature type="transmembrane region" description="Helical" evidence="1">
    <location>
        <begin position="16"/>
        <end position="36"/>
    </location>
</feature>
<feature type="transmembrane region" description="Helical" evidence="1">
    <location>
        <begin position="130"/>
        <end position="146"/>
    </location>
</feature>
<dbReference type="InterPro" id="IPR012867">
    <property type="entry name" value="DUF1648"/>
</dbReference>
<dbReference type="RefSeq" id="WP_344863058.1">
    <property type="nucleotide sequence ID" value="NZ_BAAAUT010000041.1"/>
</dbReference>
<evidence type="ECO:0000256" key="1">
    <source>
        <dbReference type="SAM" id="Phobius"/>
    </source>
</evidence>
<dbReference type="InterPro" id="IPR025962">
    <property type="entry name" value="SdpI/YhfL"/>
</dbReference>
<dbReference type="Pfam" id="PF07853">
    <property type="entry name" value="DUF1648"/>
    <property type="match status" value="1"/>
</dbReference>
<comment type="caution">
    <text evidence="3">The sequence shown here is derived from an EMBL/GenBank/DDBJ whole genome shotgun (WGS) entry which is preliminary data.</text>
</comment>
<dbReference type="PIRSF" id="PIRSF038959">
    <property type="entry name" value="SdpI"/>
    <property type="match status" value="1"/>
</dbReference>
<dbReference type="InterPro" id="IPR026272">
    <property type="entry name" value="SdpI"/>
</dbReference>
<dbReference type="PANTHER" id="PTHR37810">
    <property type="entry name" value="IMMUNITY PROTEIN SDPI"/>
    <property type="match status" value="1"/>
</dbReference>
<dbReference type="Proteomes" id="UP001500320">
    <property type="component" value="Unassembled WGS sequence"/>
</dbReference>
<dbReference type="EMBL" id="BAAAUT010000041">
    <property type="protein sequence ID" value="GAA3150895.1"/>
    <property type="molecule type" value="Genomic_DNA"/>
</dbReference>
<keyword evidence="1" id="KW-1133">Transmembrane helix</keyword>
<evidence type="ECO:0000313" key="3">
    <source>
        <dbReference type="EMBL" id="GAA3150895.1"/>
    </source>
</evidence>
<feature type="transmembrane region" description="Helical" evidence="1">
    <location>
        <begin position="202"/>
        <end position="222"/>
    </location>
</feature>